<dbReference type="eggNOG" id="COG4584">
    <property type="taxonomic scope" value="Bacteria"/>
</dbReference>
<dbReference type="OrthoDB" id="49578at2"/>
<dbReference type="AlphaFoldDB" id="A9BJF0"/>
<dbReference type="KEGG" id="pmo:Pmob_0632"/>
<reference evidence="2" key="1">
    <citation type="submission" date="2007-11" db="EMBL/GenBank/DDBJ databases">
        <title>Complete sequence of Petroga mobilis SJ95.</title>
        <authorList>
            <consortium name="US DOE Joint Genome Institute"/>
            <person name="Copeland A."/>
            <person name="Lucas S."/>
            <person name="Lapidus A."/>
            <person name="Barry K."/>
            <person name="Glavina del Rio T."/>
            <person name="Dalin E."/>
            <person name="Tice H."/>
            <person name="Pitluck S."/>
            <person name="Meincke L."/>
            <person name="Brettin T."/>
            <person name="Bruce D."/>
            <person name="Detter J.C."/>
            <person name="Han C."/>
            <person name="Kuske C.R."/>
            <person name="Schmutz J."/>
            <person name="Larimer F."/>
            <person name="Land M."/>
            <person name="Hauser L."/>
            <person name="Kyrpides N."/>
            <person name="Mikhailova N."/>
            <person name="Noll K."/>
            <person name="Richardson P."/>
        </authorList>
    </citation>
    <scope>NUCLEOTIDE SEQUENCE [LARGE SCALE GENOMIC DNA]</scope>
    <source>
        <strain evidence="2">SJ95</strain>
    </source>
</reference>
<dbReference type="SUPFAM" id="SSF46689">
    <property type="entry name" value="Homeodomain-like"/>
    <property type="match status" value="1"/>
</dbReference>
<protein>
    <submittedName>
        <fullName evidence="2">Transposase IS204/IS1001/IS1096/IS1165 family protein</fullName>
    </submittedName>
</protein>
<dbReference type="Gene3D" id="1.10.10.60">
    <property type="entry name" value="Homeodomain-like"/>
    <property type="match status" value="1"/>
</dbReference>
<dbReference type="InterPro" id="IPR047951">
    <property type="entry name" value="Transpos_ISL3"/>
</dbReference>
<dbReference type="EMBL" id="CP000879">
    <property type="protein sequence ID" value="ABX31364.1"/>
    <property type="molecule type" value="Genomic_DNA"/>
</dbReference>
<feature type="domain" description="HTH IS21-type" evidence="1">
    <location>
        <begin position="139"/>
        <end position="202"/>
    </location>
</feature>
<dbReference type="Proteomes" id="UP000000789">
    <property type="component" value="Chromosome"/>
</dbReference>
<dbReference type="InterPro" id="IPR017894">
    <property type="entry name" value="HTH_IS21_transposase_type"/>
</dbReference>
<dbReference type="HOGENOM" id="CLU_029608_5_0_0"/>
<name>A9BJF0_PETMO</name>
<evidence type="ECO:0000313" key="3">
    <source>
        <dbReference type="Proteomes" id="UP000000789"/>
    </source>
</evidence>
<dbReference type="PROSITE" id="PS50531">
    <property type="entry name" value="HTH_IS21"/>
    <property type="match status" value="1"/>
</dbReference>
<evidence type="ECO:0000259" key="1">
    <source>
        <dbReference type="PROSITE" id="PS50531"/>
    </source>
</evidence>
<gene>
    <name evidence="2" type="ordered locus">Pmob_0632</name>
</gene>
<dbReference type="eggNOG" id="COG3464">
    <property type="taxonomic scope" value="Bacteria"/>
</dbReference>
<accession>A9BJF0</accession>
<sequence length="378" mass="44318">MIDKRKVKKVSIDDFAIKRGQRYGSIMIDLETHKVVDMLNSREPEKVEKWLKGYENIQMVSRDGSISYKKAIEKAHPDAIQISDGFHLIKNLTDSCKEYIYQKFSTSLVVGETKDQDFEQMVDDNKNVVHSEKEKAKLKLVKEVRELYSKGYSKRKISKLLNIHRNTVDKYLDNDFSPTNMNKGKRLPGMLDPYKEEMQVLKRSGKSNKEIFEIIRGEGYTGSYSNIGIYLAKRNLKIEDPKEIRVKRKDLIKLLYKPVEEVEALSKELYEKIIQRYPVIESIINLVNEFKQMLKSKNVEKLEEWIEKANNLKIRKIDKFVNGLKRDMQAVRNAIIYEYNNGLAEGSVNKLKVVKRIMYGRNKFEMLRQKVLFLENNG</sequence>
<dbReference type="PANTHER" id="PTHR33498">
    <property type="entry name" value="TRANSPOSASE FOR INSERTION SEQUENCE ELEMENT IS1557"/>
    <property type="match status" value="1"/>
</dbReference>
<proteinExistence type="predicted"/>
<dbReference type="InterPro" id="IPR002560">
    <property type="entry name" value="Transposase_DDE"/>
</dbReference>
<evidence type="ECO:0000313" key="2">
    <source>
        <dbReference type="EMBL" id="ABX31364.1"/>
    </source>
</evidence>
<dbReference type="Pfam" id="PF01610">
    <property type="entry name" value="DDE_Tnp_ISL3"/>
    <property type="match status" value="2"/>
</dbReference>
<keyword evidence="3" id="KW-1185">Reference proteome</keyword>
<organism evidence="2 3">
    <name type="scientific">Petrotoga mobilis (strain DSM 10674 / SJ95)</name>
    <dbReference type="NCBI Taxonomy" id="403833"/>
    <lineage>
        <taxon>Bacteria</taxon>
        <taxon>Thermotogati</taxon>
        <taxon>Thermotogota</taxon>
        <taxon>Thermotogae</taxon>
        <taxon>Petrotogales</taxon>
        <taxon>Petrotogaceae</taxon>
        <taxon>Petrotoga</taxon>
    </lineage>
</organism>
<dbReference type="InterPro" id="IPR009057">
    <property type="entry name" value="Homeodomain-like_sf"/>
</dbReference>
<dbReference type="RefSeq" id="WP_012208468.1">
    <property type="nucleotide sequence ID" value="NC_010003.1"/>
</dbReference>
<dbReference type="NCBIfam" id="NF033550">
    <property type="entry name" value="transpos_ISL3"/>
    <property type="match status" value="1"/>
</dbReference>
<dbReference type="PANTHER" id="PTHR33498:SF1">
    <property type="entry name" value="TRANSPOSASE FOR INSERTION SEQUENCE ELEMENT IS1557"/>
    <property type="match status" value="1"/>
</dbReference>